<evidence type="ECO:0000313" key="2">
    <source>
        <dbReference type="Proteomes" id="UP000032266"/>
    </source>
</evidence>
<dbReference type="InterPro" id="IPR025516">
    <property type="entry name" value="DUF4404"/>
</dbReference>
<evidence type="ECO:0008006" key="3">
    <source>
        <dbReference type="Google" id="ProtNLM"/>
    </source>
</evidence>
<keyword evidence="2" id="KW-1185">Reference proteome</keyword>
<organism evidence="1 2">
    <name type="scientific">Gynuella sunshinyii YC6258</name>
    <dbReference type="NCBI Taxonomy" id="1445510"/>
    <lineage>
        <taxon>Bacteria</taxon>
        <taxon>Pseudomonadati</taxon>
        <taxon>Pseudomonadota</taxon>
        <taxon>Gammaproteobacteria</taxon>
        <taxon>Oceanospirillales</taxon>
        <taxon>Saccharospirillaceae</taxon>
        <taxon>Gynuella</taxon>
    </lineage>
</organism>
<reference evidence="1 2" key="1">
    <citation type="submission" date="2014-01" db="EMBL/GenBank/DDBJ databases">
        <title>Full genme sequencing of cellulolytic bacterium Gynuella sunshinyii YC6258T gen. nov., sp. nov.</title>
        <authorList>
            <person name="Khan H."/>
            <person name="Chung E.J."/>
            <person name="Chung Y.R."/>
        </authorList>
    </citation>
    <scope>NUCLEOTIDE SEQUENCE [LARGE SCALE GENOMIC DNA]</scope>
    <source>
        <strain evidence="1 2">YC6258</strain>
    </source>
</reference>
<evidence type="ECO:0000313" key="1">
    <source>
        <dbReference type="EMBL" id="AJQ92991.1"/>
    </source>
</evidence>
<accession>A0A0C5VFM8</accession>
<dbReference type="AlphaFoldDB" id="A0A0C5VFM8"/>
<dbReference type="HOGENOM" id="CLU_2154809_0_0_6"/>
<gene>
    <name evidence="1" type="ORF">YC6258_00941</name>
</gene>
<dbReference type="OrthoDB" id="6197267at2"/>
<dbReference type="Proteomes" id="UP000032266">
    <property type="component" value="Chromosome"/>
</dbReference>
<proteinExistence type="predicted"/>
<name>A0A0C5VFM8_9GAMM</name>
<protein>
    <recommendedName>
        <fullName evidence="3">DUF4404 family protein</fullName>
    </recommendedName>
</protein>
<dbReference type="STRING" id="1445510.YC6258_00941"/>
<dbReference type="Pfam" id="PF14357">
    <property type="entry name" value="DUF4404"/>
    <property type="match status" value="1"/>
</dbReference>
<dbReference type="KEGG" id="gsn:YC6258_00941"/>
<sequence length="111" mass="12641">MTGDTYSAVFDAILWTAQQQNDNQEQAMSENQLISLYEKLRETVGNDEISEQQKHLMDKVEYHIHNQEEPDPDEPGIVDILEMLVTELETDHPKATLVVKKLLDTLSGMGI</sequence>
<dbReference type="EMBL" id="CP007142">
    <property type="protein sequence ID" value="AJQ92991.1"/>
    <property type="molecule type" value="Genomic_DNA"/>
</dbReference>